<accession>A0A0A9F511</accession>
<dbReference type="EMBL" id="GBRH01192675">
    <property type="protein sequence ID" value="JAE05221.1"/>
    <property type="molecule type" value="Transcribed_RNA"/>
</dbReference>
<protein>
    <submittedName>
        <fullName evidence="1">Uncharacterized protein</fullName>
    </submittedName>
</protein>
<proteinExistence type="predicted"/>
<organism evidence="1">
    <name type="scientific">Arundo donax</name>
    <name type="common">Giant reed</name>
    <name type="synonym">Donax arundinaceus</name>
    <dbReference type="NCBI Taxonomy" id="35708"/>
    <lineage>
        <taxon>Eukaryota</taxon>
        <taxon>Viridiplantae</taxon>
        <taxon>Streptophyta</taxon>
        <taxon>Embryophyta</taxon>
        <taxon>Tracheophyta</taxon>
        <taxon>Spermatophyta</taxon>
        <taxon>Magnoliopsida</taxon>
        <taxon>Liliopsida</taxon>
        <taxon>Poales</taxon>
        <taxon>Poaceae</taxon>
        <taxon>PACMAD clade</taxon>
        <taxon>Arundinoideae</taxon>
        <taxon>Arundineae</taxon>
        <taxon>Arundo</taxon>
    </lineage>
</organism>
<sequence length="28" mass="2983">MTTVLLIALPIALITISSIALSWRRASA</sequence>
<name>A0A0A9F511_ARUDO</name>
<reference evidence="1" key="1">
    <citation type="submission" date="2014-09" db="EMBL/GenBank/DDBJ databases">
        <authorList>
            <person name="Magalhaes I.L.F."/>
            <person name="Oliveira U."/>
            <person name="Santos F.R."/>
            <person name="Vidigal T.H.D.A."/>
            <person name="Brescovit A.D."/>
            <person name="Santos A.J."/>
        </authorList>
    </citation>
    <scope>NUCLEOTIDE SEQUENCE</scope>
    <source>
        <tissue evidence="1">Shoot tissue taken approximately 20 cm above the soil surface</tissue>
    </source>
</reference>
<reference evidence="1" key="2">
    <citation type="journal article" date="2015" name="Data Brief">
        <title>Shoot transcriptome of the giant reed, Arundo donax.</title>
        <authorList>
            <person name="Barrero R.A."/>
            <person name="Guerrero F.D."/>
            <person name="Moolhuijzen P."/>
            <person name="Goolsby J.A."/>
            <person name="Tidwell J."/>
            <person name="Bellgard S.E."/>
            <person name="Bellgard M.I."/>
        </authorList>
    </citation>
    <scope>NUCLEOTIDE SEQUENCE</scope>
    <source>
        <tissue evidence="1">Shoot tissue taken approximately 20 cm above the soil surface</tissue>
    </source>
</reference>
<dbReference type="AlphaFoldDB" id="A0A0A9F511"/>
<evidence type="ECO:0000313" key="1">
    <source>
        <dbReference type="EMBL" id="JAE05221.1"/>
    </source>
</evidence>